<feature type="compositionally biased region" description="Low complexity" evidence="1">
    <location>
        <begin position="38"/>
        <end position="53"/>
    </location>
</feature>
<sequence length="324" mass="36179">MTSSARRSLRRQLQPPHQPVDASRDATTGADLDTWPPSSIASNSSSSSSGSISHAGIDRDRIADAVGFHIGDTNGGTFVDLDSDEEFATAGGVGTAATSEFLRRHWQRVPQQQQQAQLKEQQLRDLARLQKLEIRRLECALQEATSSNFELATILAKREDELKRARNELLLREDWCRQLAKEAEQESARCGRLLRRCHQLEDCLSSRGEQWHFVVQPQHQQHQQQQQQEPPPPPLPPRRFPSTSCCHSAGGQTPPTRLRNQQPQQQQPQPQAASVSKSAKKLSAARQLLTGRYSFKLKKRRSSLSNTVATATAAANVWCLESEV</sequence>
<feature type="region of interest" description="Disordered" evidence="1">
    <location>
        <begin position="1"/>
        <end position="54"/>
    </location>
</feature>
<dbReference type="EMBL" id="NIVC01001332">
    <property type="protein sequence ID" value="PAA69324.1"/>
    <property type="molecule type" value="Genomic_DNA"/>
</dbReference>
<keyword evidence="3" id="KW-1185">Reference proteome</keyword>
<feature type="region of interest" description="Disordered" evidence="1">
    <location>
        <begin position="216"/>
        <end position="280"/>
    </location>
</feature>
<accession>A0A267F7Z2</accession>
<proteinExistence type="predicted"/>
<dbReference type="Proteomes" id="UP000215902">
    <property type="component" value="Unassembled WGS sequence"/>
</dbReference>
<name>A0A267F7Z2_9PLAT</name>
<evidence type="ECO:0000313" key="2">
    <source>
        <dbReference type="EMBL" id="PAA69324.1"/>
    </source>
</evidence>
<feature type="compositionally biased region" description="Low complexity" evidence="1">
    <location>
        <begin position="216"/>
        <end position="228"/>
    </location>
</feature>
<comment type="caution">
    <text evidence="2">The sequence shown here is derived from an EMBL/GenBank/DDBJ whole genome shotgun (WGS) entry which is preliminary data.</text>
</comment>
<feature type="compositionally biased region" description="Low complexity" evidence="1">
    <location>
        <begin position="1"/>
        <end position="15"/>
    </location>
</feature>
<evidence type="ECO:0000256" key="1">
    <source>
        <dbReference type="SAM" id="MobiDB-lite"/>
    </source>
</evidence>
<feature type="compositionally biased region" description="Low complexity" evidence="1">
    <location>
        <begin position="261"/>
        <end position="280"/>
    </location>
</feature>
<feature type="compositionally biased region" description="Polar residues" evidence="1">
    <location>
        <begin position="241"/>
        <end position="260"/>
    </location>
</feature>
<feature type="compositionally biased region" description="Pro residues" evidence="1">
    <location>
        <begin position="229"/>
        <end position="239"/>
    </location>
</feature>
<reference evidence="2 3" key="1">
    <citation type="submission" date="2017-06" db="EMBL/GenBank/DDBJ databases">
        <title>A platform for efficient transgenesis in Macrostomum lignano, a flatworm model organism for stem cell research.</title>
        <authorList>
            <person name="Berezikov E."/>
        </authorList>
    </citation>
    <scope>NUCLEOTIDE SEQUENCE [LARGE SCALE GENOMIC DNA]</scope>
    <source>
        <strain evidence="2">DV1</strain>
        <tissue evidence="2">Whole organism</tissue>
    </source>
</reference>
<dbReference type="AlphaFoldDB" id="A0A267F7Z2"/>
<protein>
    <submittedName>
        <fullName evidence="2">Uncharacterized protein</fullName>
    </submittedName>
</protein>
<evidence type="ECO:0000313" key="3">
    <source>
        <dbReference type="Proteomes" id="UP000215902"/>
    </source>
</evidence>
<gene>
    <name evidence="2" type="ORF">BOX15_Mlig020579g1</name>
</gene>
<organism evidence="2 3">
    <name type="scientific">Macrostomum lignano</name>
    <dbReference type="NCBI Taxonomy" id="282301"/>
    <lineage>
        <taxon>Eukaryota</taxon>
        <taxon>Metazoa</taxon>
        <taxon>Spiralia</taxon>
        <taxon>Lophotrochozoa</taxon>
        <taxon>Platyhelminthes</taxon>
        <taxon>Rhabditophora</taxon>
        <taxon>Macrostomorpha</taxon>
        <taxon>Macrostomida</taxon>
        <taxon>Macrostomidae</taxon>
        <taxon>Macrostomum</taxon>
    </lineage>
</organism>